<dbReference type="Pfam" id="PF02805">
    <property type="entry name" value="Ada_Zn_binding"/>
    <property type="match status" value="1"/>
</dbReference>
<dbReference type="GO" id="GO:0006285">
    <property type="term" value="P:base-excision repair, AP site formation"/>
    <property type="evidence" value="ECO:0007669"/>
    <property type="project" value="TreeGrafter"/>
</dbReference>
<protein>
    <recommendedName>
        <fullName evidence="3">DNA-3-methyladenine glycosylase II</fullName>
        <ecNumber evidence="3">3.2.2.21</ecNumber>
    </recommendedName>
</protein>
<evidence type="ECO:0000256" key="3">
    <source>
        <dbReference type="ARBA" id="ARBA00012000"/>
    </source>
</evidence>
<dbReference type="InterPro" id="IPR011257">
    <property type="entry name" value="DNA_glycosylase"/>
</dbReference>
<dbReference type="InterPro" id="IPR018060">
    <property type="entry name" value="HTH_AraC"/>
</dbReference>
<dbReference type="GO" id="GO:0032131">
    <property type="term" value="F:alkylated DNA binding"/>
    <property type="evidence" value="ECO:0007669"/>
    <property type="project" value="TreeGrafter"/>
</dbReference>
<dbReference type="AlphaFoldDB" id="A0AAU7W4X0"/>
<dbReference type="SUPFAM" id="SSF48150">
    <property type="entry name" value="DNA-glycosylase"/>
    <property type="match status" value="1"/>
</dbReference>
<dbReference type="PROSITE" id="PS01124">
    <property type="entry name" value="HTH_ARAC_FAMILY_2"/>
    <property type="match status" value="1"/>
</dbReference>
<dbReference type="GO" id="GO:0043916">
    <property type="term" value="F:DNA-7-methylguanine glycosylase activity"/>
    <property type="evidence" value="ECO:0007669"/>
    <property type="project" value="TreeGrafter"/>
</dbReference>
<dbReference type="InterPro" id="IPR037046">
    <property type="entry name" value="AlkA_N_sf"/>
</dbReference>
<evidence type="ECO:0000256" key="5">
    <source>
        <dbReference type="ARBA" id="ARBA00022763"/>
    </source>
</evidence>
<dbReference type="GO" id="GO:0008168">
    <property type="term" value="F:methyltransferase activity"/>
    <property type="evidence" value="ECO:0007669"/>
    <property type="project" value="UniProtKB-KW"/>
</dbReference>
<evidence type="ECO:0000256" key="6">
    <source>
        <dbReference type="ARBA" id="ARBA00023015"/>
    </source>
</evidence>
<dbReference type="GO" id="GO:0032993">
    <property type="term" value="C:protein-DNA complex"/>
    <property type="evidence" value="ECO:0007669"/>
    <property type="project" value="TreeGrafter"/>
</dbReference>
<comment type="cofactor">
    <cofactor evidence="2">
        <name>Zn(2+)</name>
        <dbReference type="ChEBI" id="CHEBI:29105"/>
    </cofactor>
</comment>
<dbReference type="InterPro" id="IPR004026">
    <property type="entry name" value="Ada_DNA_repair_Zn-bd"/>
</dbReference>
<dbReference type="SMART" id="SM01009">
    <property type="entry name" value="AlkA_N"/>
    <property type="match status" value="1"/>
</dbReference>
<evidence type="ECO:0000256" key="7">
    <source>
        <dbReference type="ARBA" id="ARBA00023159"/>
    </source>
</evidence>
<evidence type="ECO:0000256" key="4">
    <source>
        <dbReference type="ARBA" id="ARBA00022603"/>
    </source>
</evidence>
<keyword evidence="9" id="KW-0234">DNA repair</keyword>
<keyword evidence="5" id="KW-0227">DNA damage</keyword>
<evidence type="ECO:0000313" key="11">
    <source>
        <dbReference type="EMBL" id="XBX81030.1"/>
    </source>
</evidence>
<dbReference type="GO" id="GO:0032259">
    <property type="term" value="P:methylation"/>
    <property type="evidence" value="ECO:0007669"/>
    <property type="project" value="UniProtKB-KW"/>
</dbReference>
<dbReference type="Gene3D" id="3.30.310.20">
    <property type="entry name" value="DNA-3-methyladenine glycosylase AlkA, N-terminal domain"/>
    <property type="match status" value="1"/>
</dbReference>
<evidence type="ECO:0000256" key="1">
    <source>
        <dbReference type="ARBA" id="ARBA00000086"/>
    </source>
</evidence>
<dbReference type="PANTHER" id="PTHR43003">
    <property type="entry name" value="DNA-3-METHYLADENINE GLYCOSYLASE"/>
    <property type="match status" value="1"/>
</dbReference>
<gene>
    <name evidence="11" type="ORF">ABIQ69_10435</name>
</gene>
<feature type="domain" description="HTH araC/xylS-type" evidence="10">
    <location>
        <begin position="99"/>
        <end position="197"/>
    </location>
</feature>
<dbReference type="InterPro" id="IPR009057">
    <property type="entry name" value="Homeodomain-like_sf"/>
</dbReference>
<keyword evidence="8" id="KW-0804">Transcription</keyword>
<dbReference type="SUPFAM" id="SSF46689">
    <property type="entry name" value="Homeodomain-like"/>
    <property type="match status" value="1"/>
</dbReference>
<dbReference type="GO" id="GO:0005737">
    <property type="term" value="C:cytoplasm"/>
    <property type="evidence" value="ECO:0007669"/>
    <property type="project" value="TreeGrafter"/>
</dbReference>
<evidence type="ECO:0000256" key="8">
    <source>
        <dbReference type="ARBA" id="ARBA00023163"/>
    </source>
</evidence>
<proteinExistence type="predicted"/>
<dbReference type="Pfam" id="PF06029">
    <property type="entry name" value="AlkA_N"/>
    <property type="match status" value="1"/>
</dbReference>
<dbReference type="EMBL" id="CP158374">
    <property type="protein sequence ID" value="XBX81030.1"/>
    <property type="molecule type" value="Genomic_DNA"/>
</dbReference>
<dbReference type="Gene3D" id="3.40.10.10">
    <property type="entry name" value="DNA Methylphosphotriester Repair Domain"/>
    <property type="match status" value="1"/>
</dbReference>
<dbReference type="SUPFAM" id="SSF57884">
    <property type="entry name" value="Ada DNA repair protein, N-terminal domain (N-Ada 10)"/>
    <property type="match status" value="1"/>
</dbReference>
<keyword evidence="4" id="KW-0808">Transferase</keyword>
<dbReference type="InterPro" id="IPR035451">
    <property type="entry name" value="Ada-like_dom_sf"/>
</dbReference>
<dbReference type="InterPro" id="IPR003265">
    <property type="entry name" value="HhH-GPD_domain"/>
</dbReference>
<keyword evidence="7" id="KW-0010">Activator</keyword>
<keyword evidence="4" id="KW-0489">Methyltransferase</keyword>
<dbReference type="Pfam" id="PF12833">
    <property type="entry name" value="HTH_18"/>
    <property type="match status" value="1"/>
</dbReference>
<comment type="catalytic activity">
    <reaction evidence="1">
        <text>Hydrolysis of alkylated DNA, releasing 3-methyladenine, 3-methylguanine, 7-methylguanine and 7-methyladenine.</text>
        <dbReference type="EC" id="3.2.2.21"/>
    </reaction>
</comment>
<dbReference type="InterPro" id="IPR010316">
    <property type="entry name" value="AlkA_N"/>
</dbReference>
<dbReference type="GO" id="GO:0008725">
    <property type="term" value="F:DNA-3-methyladenine glycosylase activity"/>
    <property type="evidence" value="ECO:0007669"/>
    <property type="project" value="TreeGrafter"/>
</dbReference>
<dbReference type="Gene3D" id="1.10.10.60">
    <property type="entry name" value="Homeodomain-like"/>
    <property type="match status" value="1"/>
</dbReference>
<dbReference type="GO" id="GO:0003700">
    <property type="term" value="F:DNA-binding transcription factor activity"/>
    <property type="evidence" value="ECO:0007669"/>
    <property type="project" value="InterPro"/>
</dbReference>
<reference evidence="11" key="1">
    <citation type="submission" date="2024-05" db="EMBL/GenBank/DDBJ databases">
        <authorList>
            <person name="Yu L."/>
        </authorList>
    </citation>
    <scope>NUCLEOTIDE SEQUENCE</scope>
    <source>
        <strain evidence="11">G08B096</strain>
    </source>
</reference>
<dbReference type="SUPFAM" id="SSF55945">
    <property type="entry name" value="TATA-box binding protein-like"/>
    <property type="match status" value="1"/>
</dbReference>
<evidence type="ECO:0000256" key="9">
    <source>
        <dbReference type="ARBA" id="ARBA00023204"/>
    </source>
</evidence>
<dbReference type="GO" id="GO:0006307">
    <property type="term" value="P:DNA alkylation repair"/>
    <property type="evidence" value="ECO:0007669"/>
    <property type="project" value="TreeGrafter"/>
</dbReference>
<evidence type="ECO:0000256" key="2">
    <source>
        <dbReference type="ARBA" id="ARBA00001947"/>
    </source>
</evidence>
<dbReference type="GO" id="GO:0043565">
    <property type="term" value="F:sequence-specific DNA binding"/>
    <property type="evidence" value="ECO:0007669"/>
    <property type="project" value="InterPro"/>
</dbReference>
<dbReference type="GO" id="GO:0008270">
    <property type="term" value="F:zinc ion binding"/>
    <property type="evidence" value="ECO:0007669"/>
    <property type="project" value="InterPro"/>
</dbReference>
<dbReference type="EC" id="3.2.2.21" evidence="3"/>
<dbReference type="InterPro" id="IPR023170">
    <property type="entry name" value="HhH_base_excis_C"/>
</dbReference>
<dbReference type="SMART" id="SM00342">
    <property type="entry name" value="HTH_ARAC"/>
    <property type="match status" value="1"/>
</dbReference>
<dbReference type="Gene3D" id="1.10.1670.10">
    <property type="entry name" value="Helix-hairpin-Helix base-excision DNA repair enzymes (C-terminal)"/>
    <property type="match status" value="1"/>
</dbReference>
<dbReference type="RefSeq" id="WP_350347055.1">
    <property type="nucleotide sequence ID" value="NZ_CP158374.1"/>
</dbReference>
<name>A0AAU7W4X0_9MICO</name>
<dbReference type="Gene3D" id="1.10.340.30">
    <property type="entry name" value="Hypothetical protein, domain 2"/>
    <property type="match status" value="1"/>
</dbReference>
<sequence length="567" mass="59103">MTPTAAPVASRLDDPVFAERYRAMQARDARFDGQFITGVHSTGIYCRPSCPAVTPKPANVTFYLTAAAAHEAGLRACKRCLPDAVPGSPEWDLRDDLAARAMRLIADGVVEREGVPGLAARLGYTPRHLTRVLSAELGAGPLALARAHRAQVARTLLVSTDLPAADIAFASGFGSIRQFNDTIRSVYERSPLELRATARRAGRPRQRPVVAAASAARAATAVGPADLVSVGAGRRAADPTTTGAAGATASEGAASEAAATAREAGVVHLRLPAREPFDAAGVFAWLSARALDGVEVAGTSSYERTLRLPGGPALVTISADAGDPAIDVSARLATLADLPPLVARVRRLFDLDADAVAIDAALAADPRLAPSVAAVPGLRLPGSLDPHELVLRALIGQQISVAAARTALARLAAELGDRVEFGGAERILFPTPGAIAAHGERVLRGPAARIRTILDVAGRLDAGELVVSPERGRAQLTADLLEIPGIGPWTAGYVAMRVTRAPDVLLVSDLALRNGAAALGLPSNARELATEGLRWAPWRSYASMHLWRAAATAEQAARATPSRSRKV</sequence>
<organism evidence="11">
    <name type="scientific">Agromyces sp. G08B096</name>
    <dbReference type="NCBI Taxonomy" id="3156399"/>
    <lineage>
        <taxon>Bacteria</taxon>
        <taxon>Bacillati</taxon>
        <taxon>Actinomycetota</taxon>
        <taxon>Actinomycetes</taxon>
        <taxon>Micrococcales</taxon>
        <taxon>Microbacteriaceae</taxon>
        <taxon>Agromyces</taxon>
    </lineage>
</organism>
<dbReference type="SMART" id="SM00478">
    <property type="entry name" value="ENDO3c"/>
    <property type="match status" value="1"/>
</dbReference>
<dbReference type="InterPro" id="IPR051912">
    <property type="entry name" value="Alkylbase_DNA_Glycosylase/TA"/>
</dbReference>
<keyword evidence="6" id="KW-0805">Transcription regulation</keyword>
<dbReference type="PANTHER" id="PTHR43003:SF13">
    <property type="entry name" value="DNA-3-METHYLADENINE GLYCOSYLASE 2"/>
    <property type="match status" value="1"/>
</dbReference>
<evidence type="ECO:0000259" key="10">
    <source>
        <dbReference type="PROSITE" id="PS01124"/>
    </source>
</evidence>
<accession>A0AAU7W4X0</accession>